<accession>W2C3U0</accession>
<organism evidence="1 2">
    <name type="scientific">Tannerella sp. oral taxon BU063 isolate Cell 2</name>
    <dbReference type="NCBI Taxonomy" id="1411148"/>
    <lineage>
        <taxon>Bacteria</taxon>
        <taxon>Pseudomonadati</taxon>
        <taxon>Bacteroidota</taxon>
        <taxon>Bacteroidia</taxon>
        <taxon>Bacteroidales</taxon>
        <taxon>Tannerellaceae</taxon>
        <taxon>Tannerella</taxon>
    </lineage>
</organism>
<dbReference type="Proteomes" id="UP000018837">
    <property type="component" value="Unassembled WGS sequence"/>
</dbReference>
<dbReference type="PATRIC" id="fig|1411148.3.peg.1123"/>
<evidence type="ECO:0000313" key="2">
    <source>
        <dbReference type="Proteomes" id="UP000018837"/>
    </source>
</evidence>
<reference evidence="1 2" key="1">
    <citation type="submission" date="2013-11" db="EMBL/GenBank/DDBJ databases">
        <title>Single cell genomics of uncultured Tannerella BU063 (oral taxon 286).</title>
        <authorList>
            <person name="Beall C.J."/>
            <person name="Campbell A.G."/>
            <person name="Griffen A.L."/>
            <person name="Podar M."/>
            <person name="Leys E.J."/>
        </authorList>
    </citation>
    <scope>NUCLEOTIDE SEQUENCE [LARGE SCALE GENOMIC DNA]</scope>
    <source>
        <strain evidence="1">Cell 2</strain>
    </source>
</reference>
<proteinExistence type="predicted"/>
<gene>
    <name evidence="1" type="ORF">N425_07350</name>
</gene>
<dbReference type="EMBL" id="AYUF01000429">
    <property type="protein sequence ID" value="ETK01884.1"/>
    <property type="molecule type" value="Genomic_DNA"/>
</dbReference>
<evidence type="ECO:0000313" key="1">
    <source>
        <dbReference type="EMBL" id="ETK01884.1"/>
    </source>
</evidence>
<sequence length="1347" mass="145894">MRTKGNFKANMIHSKDSVDTRNAFYSAADFPQVNTTPGQENIWLWGSNTSDKQTFGRVLHEFQPVTVPFHNKGDRTPTTTVKPYLETTNALFGVYGDYQYAGLMAEVHTDTSSAYNTSGKGIIEVGPTTDGKKHFHIYGQGMLKNYEGCSGPSDNFAMEFGEKKGITNHGGTPSLKINTQDTLYIINFGNNGTGVPCAADLQFYTTSVDSIHEAFKGNGYGALQIQALNSVRFRTDGTGATGPSGGNGWDASSNGNDIYVLSDAGNISTQKLNIKSDNVSGKGHGYINFLAAGLNIPSIGCSSGSRNSGLGSIYFNDEVKIERTAATSTQTNIIAQNHIRTAKFTSTNPNVDTTNILSRMGDIWLGYSVQTPTIDPSSDNSTTNGKSADDNVFTYNGTGTTGQLNIMAGWDDSHTTMTTSQGMEGGNVYFTHLTANMAAANKHNATIAIPYSSEYICGATADESLYNRKSSYQDYEHSGIIGGVGACGVDPKWTAYAGLLEDGTNPATAHDTSLVYHGNEGNLILDAGRRGNIIMNRGAQIEFQDKTGNATFRTRHGDIDMRDPVDVEKMKGSLLFLAQIADITKLSNIGVCGCDEERNNVYLQDFKYTATGNSGSVFIGADNNIKLNYGGLANIGTRQDPFLSKAYKEDPQTHRPLKVGRGYTAGGGCGNSFHCDLDGSENKARDLELNFSGSVTSGGFAAVASDMIDVYKNLIYHGGTGSGLSTVPETGTLHGEDVAGYGLFMKTQGNKHNWTDNILLQAPKCPTTCSPTGCGEGGRPATGFLHNTVRMTFHSDARFFAENQHVHLESPVIETFGALELNAEDGAGAKAMITIKTDSLICHDSLIRKGTGKVQLTTWSGLPKDQPIIKLGYSRKAAPFAEYSVDEDLSGAPKLCRECVSHYKGKVYPPGETPLDTMFVKFGPDTEWERQNVMVVDHTVISFLTDSFDHVKGGDVLNARYFVDTTKIRNQVEFWTDAKHERDGHLELISEEQMGSKDYAGLYTRHLHLEPIGACGRPTSELWLPGLALDVITTSTFGGFGIQYTDVHVENGANLNPGFTSLRLRGQCYEQACGTLTMKDLRLDGGSELHFSVGTTKGLNGEYSDAIDVDRLTTYGPVNVNIEIRPCEKMQKRCYPIMYYKSVTPNSLNNLKLNPRKVKIDGEEYPLSLNVSTDGIVYVCVGDAVTPGLTHTVTMPETAGVKTTPSKGIYPLPTRTSFRFSATYSGAKPLVVRTNRKVNGQQEVLNGVKNANGEYEYIVPSVQQEVTLTFGPDVVANELLTAGTAVWSHGEKIYIRVERADIASIYSVAGQLVKRVDLPEGDTSIPMSRGAYVITLKDGSVHKVIVK</sequence>
<name>W2C3U0_9BACT</name>
<comment type="caution">
    <text evidence="1">The sequence shown here is derived from an EMBL/GenBank/DDBJ whole genome shotgun (WGS) entry which is preliminary data.</text>
</comment>
<protein>
    <submittedName>
        <fullName evidence="1">Uncharacterized protein</fullName>
    </submittedName>
</protein>